<dbReference type="Proteomes" id="UP000504611">
    <property type="component" value="Unplaced"/>
</dbReference>
<dbReference type="InterPro" id="IPR042567">
    <property type="entry name" value="SPIN/Ssty_sf"/>
</dbReference>
<dbReference type="RefSeq" id="XP_010794241.1">
    <property type="nucleotide sequence ID" value="XM_010795939.1"/>
</dbReference>
<organism evidence="2 3">
    <name type="scientific">Notothenia coriiceps</name>
    <name type="common">black rockcod</name>
    <dbReference type="NCBI Taxonomy" id="8208"/>
    <lineage>
        <taxon>Eukaryota</taxon>
        <taxon>Metazoa</taxon>
        <taxon>Chordata</taxon>
        <taxon>Craniata</taxon>
        <taxon>Vertebrata</taxon>
        <taxon>Euteleostomi</taxon>
        <taxon>Actinopterygii</taxon>
        <taxon>Neopterygii</taxon>
        <taxon>Teleostei</taxon>
        <taxon>Neoteleostei</taxon>
        <taxon>Acanthomorphata</taxon>
        <taxon>Eupercaria</taxon>
        <taxon>Perciformes</taxon>
        <taxon>Notothenioidei</taxon>
        <taxon>Nototheniidae</taxon>
        <taxon>Notothenia</taxon>
    </lineage>
</organism>
<dbReference type="PANTHER" id="PTHR28422">
    <property type="entry name" value="SIMILAR TO HUMAN CHROMOSOME 15 OPEN READING FRAME 39"/>
    <property type="match status" value="1"/>
</dbReference>
<dbReference type="CTD" id="103189638"/>
<evidence type="ECO:0000313" key="2">
    <source>
        <dbReference type="Proteomes" id="UP000504611"/>
    </source>
</evidence>
<proteinExistence type="predicted"/>
<feature type="compositionally biased region" description="Polar residues" evidence="1">
    <location>
        <begin position="431"/>
        <end position="440"/>
    </location>
</feature>
<feature type="compositionally biased region" description="Pro residues" evidence="1">
    <location>
        <begin position="834"/>
        <end position="845"/>
    </location>
</feature>
<keyword evidence="2" id="KW-1185">Reference proteome</keyword>
<reference evidence="3" key="1">
    <citation type="submission" date="2025-08" db="UniProtKB">
        <authorList>
            <consortium name="RefSeq"/>
        </authorList>
    </citation>
    <scope>IDENTIFICATION</scope>
    <source>
        <tissue evidence="3">Muscle</tissue>
    </source>
</reference>
<protein>
    <submittedName>
        <fullName evidence="3">Uncharacterized protein C15orf39 homolog</fullName>
    </submittedName>
</protein>
<accession>A0A6I9Q4N0</accession>
<evidence type="ECO:0000313" key="3">
    <source>
        <dbReference type="RefSeq" id="XP_010794241.1"/>
    </source>
</evidence>
<feature type="region of interest" description="Disordered" evidence="1">
    <location>
        <begin position="412"/>
        <end position="468"/>
    </location>
</feature>
<dbReference type="Gene3D" id="2.80.10.70">
    <property type="entry name" value="Spindlin/Ssty"/>
    <property type="match status" value="1"/>
</dbReference>
<feature type="compositionally biased region" description="Low complexity" evidence="1">
    <location>
        <begin position="449"/>
        <end position="463"/>
    </location>
</feature>
<name>A0A6I9Q4N0_9TELE</name>
<dbReference type="KEGG" id="ncc:104966707"/>
<feature type="region of interest" description="Disordered" evidence="1">
    <location>
        <begin position="1065"/>
        <end position="1117"/>
    </location>
</feature>
<feature type="compositionally biased region" description="Basic residues" evidence="1">
    <location>
        <begin position="1090"/>
        <end position="1099"/>
    </location>
</feature>
<feature type="region of interest" description="Disordered" evidence="1">
    <location>
        <begin position="753"/>
        <end position="778"/>
    </location>
</feature>
<dbReference type="InterPro" id="IPR037656">
    <property type="entry name" value="DUF5525"/>
</dbReference>
<gene>
    <name evidence="3" type="primary">cunh15orf39</name>
</gene>
<dbReference type="PANTHER" id="PTHR28422:SF1">
    <property type="entry name" value="SIMILAR TO HUMAN CHROMOSOME 15 OPEN READING FRAME 39"/>
    <property type="match status" value="1"/>
</dbReference>
<evidence type="ECO:0000256" key="1">
    <source>
        <dbReference type="SAM" id="MobiDB-lite"/>
    </source>
</evidence>
<sequence>MPLFDGTIASTGLSKPPNMSGFLSKPVLQYNGAYFTYDHRGKDGAGFTPPWSTSKPSLLDGRSPVSHLSGMEGQNHIMYRQESKSLEEGHSPSSSLHHIPVKPGFALYTKGPGIRSPAAAAPVAVRKQKAGAENSSPPSENSLYLAIPKPHYMHNPCCDELGCVIGHQYSVEHGSQRIPSTVYEHDWMQNDAHCTERPPVQRTGPDTLLQQRGLQFEPRTEPLKRGTYSPGRAGTFPAMIDPNYSSYPCTPTRPLYGSLSEQSQRLQTSPRGYPSLYSSHPTYEHMTSEVYQEHSPMSKYGQLTQHPMFYYSQANVEVENRSQCKQREDVPVILKHTISNPREHYIFPQSFHGEIPLSCSEMLQNHVLMRSFDSPCYAVPRFHLNASQIRSPPKRQHAMPSLHSNHIVSQSGQNMAHHMASATDQHKDKSSPQFDQSHPNSPFRRVNISSPARRVSPPSVSPSNIHMNRFHSPLTSMQMDQPVFSPTGLNMERILDYSSNEAHVRCPEQPKSLPVSPQTLLPRSPHHFSNRIQAAVANQGSIRKIIDSPLAPGNQHNGPVSSPGSAILKRCLKRSISHSFSPIKIKEEDKDLCEVGFVTKRQRVEIENAEERIQTSSPPMPVINNVFSLAPYQAYLKASGFLFSGRVPQRAVHSSEHRDVQTKPDIKVKRPDQDEPQSVLCLVPKQICARSPTEKPVVKMFEPKTIKVEKVDPTDTEYISQMDCSKIKIKREPEDTGSYNSESMLVIKKCEPDELESKPSLADEHKASHETPDHSKSEVAAEIHSYPRVDTCMIPKPITSPHPPEMKIHFKNIPPECLKLSTFSIILSDAKPSRPAPPPETPPASPITECPAKLEPQAPVRKHFLELHLSICKLISNCVLASSEQELRAWLSQFELTIPASPTTKVPKVSCLLGVKARVGWLNEEIQSALHDVLQRLREYTFQKSCPFPHVMRTGAVFLPMLVVKELLFPTVQGCFIDQVLQEHRVELRPTTLSEEKILIQLHKRACSSRLRRLMSLKHLPDVYSDAVNLLYHACVCKHLGLALDDSADREKVCEETPVCSEITVSAPESPPHIHTKDHESMSDWNNNNRKSRVKRSSRRLFLDSSSSEEDTDETEKALSGGLLDAFSENNWSGFQLEGTENRGSDCMVADEDSSLSTPPENSWMCPLTLNKCSPSPRDTETEDYCSLPPVRDKSPVRPKKCSGVILKLRRMFGKGLNRKKACYQAVSDSGTSADPSPLQTGDGELSRERDIYRRTSKGTHRRQRTGSFCHALRPLSTTSHRKHRSLLKIKYCPYLTACHSAEHRRVLRSAVQRARRAMRFYYPDLVGKRIRHLYEEDDKSEVWYRGEVKRVHEAHTDPIKTIFEVTYDSEPGWKYYLELLMDYKKGWLKVED</sequence>
<feature type="region of interest" description="Disordered" evidence="1">
    <location>
        <begin position="829"/>
        <end position="848"/>
    </location>
</feature>
<dbReference type="OrthoDB" id="9908305at2759"/>
<dbReference type="Pfam" id="PF17663">
    <property type="entry name" value="DUF5525"/>
    <property type="match status" value="1"/>
</dbReference>